<keyword evidence="4" id="KW-1185">Reference proteome</keyword>
<evidence type="ECO:0000259" key="2">
    <source>
        <dbReference type="Pfam" id="PF13004"/>
    </source>
</evidence>
<name>A0A1M4UD83_9BACE</name>
<evidence type="ECO:0000256" key="1">
    <source>
        <dbReference type="SAM" id="SignalP"/>
    </source>
</evidence>
<accession>A0A1M4UD83</accession>
<dbReference type="InterPro" id="IPR013783">
    <property type="entry name" value="Ig-like_fold"/>
</dbReference>
<dbReference type="STRING" id="871325.SAMN05444349_103102"/>
<dbReference type="InterPro" id="IPR024361">
    <property type="entry name" value="BACON"/>
</dbReference>
<dbReference type="CDD" id="cd14948">
    <property type="entry name" value="BACON"/>
    <property type="match status" value="1"/>
</dbReference>
<sequence length="355" mass="38343">MKKIMNYWMIAAMAVTLTMGVSSCSSDDDEEENAPVTYELKIVNQADAKLDVDPEALSEQVIKIQTNAAQKDLSLEKVNEQSWCTASVKSTTEITVKAGANPNTTDREAKFKLVAGASSVTFSVTQAGKNSTGCTLSIESSDIDEQYGMYMYMGDNSGKTISVKINTTASRWKAVTADMMGEGDGSDWIQIKNPRGKNGETMEFSLAPNVAGDVQSGTITISAGDAEEIVININQMGMAPATSYKLFIDDKKTQAFANGTALSFEATYAAEAKERIKTLNVETDGGYITLICETGTDNEVEDEDSWLGAGGDLDQLLINVKKDNTTGAERTLDVVILDSDWDAELFRIPVTQKAK</sequence>
<dbReference type="RefSeq" id="WP_025073944.1">
    <property type="nucleotide sequence ID" value="NZ_FQVD01000003.1"/>
</dbReference>
<dbReference type="PROSITE" id="PS51257">
    <property type="entry name" value="PROKAR_LIPOPROTEIN"/>
    <property type="match status" value="1"/>
</dbReference>
<feature type="signal peptide" evidence="1">
    <location>
        <begin position="1"/>
        <end position="27"/>
    </location>
</feature>
<feature type="chain" id="PRO_5030031079" evidence="1">
    <location>
        <begin position="28"/>
        <end position="355"/>
    </location>
</feature>
<proteinExistence type="predicted"/>
<reference evidence="3 4" key="1">
    <citation type="submission" date="2016-11" db="EMBL/GenBank/DDBJ databases">
        <authorList>
            <person name="Jaros S."/>
            <person name="Januszkiewicz K."/>
            <person name="Wedrychowicz H."/>
        </authorList>
    </citation>
    <scope>NUCLEOTIDE SEQUENCE [LARGE SCALE GENOMIC DNA]</scope>
    <source>
        <strain evidence="3 4">DSM 26883</strain>
    </source>
</reference>
<feature type="domain" description="BACON" evidence="2">
    <location>
        <begin position="184"/>
        <end position="235"/>
    </location>
</feature>
<dbReference type="EMBL" id="FQVD01000003">
    <property type="protein sequence ID" value="SHE54616.1"/>
    <property type="molecule type" value="Genomic_DNA"/>
</dbReference>
<organism evidence="3 4">
    <name type="scientific">Bacteroides faecichinchillae</name>
    <dbReference type="NCBI Taxonomy" id="871325"/>
    <lineage>
        <taxon>Bacteria</taxon>
        <taxon>Pseudomonadati</taxon>
        <taxon>Bacteroidota</taxon>
        <taxon>Bacteroidia</taxon>
        <taxon>Bacteroidales</taxon>
        <taxon>Bacteroidaceae</taxon>
        <taxon>Bacteroides</taxon>
    </lineage>
</organism>
<evidence type="ECO:0000313" key="3">
    <source>
        <dbReference type="EMBL" id="SHE54616.1"/>
    </source>
</evidence>
<dbReference type="Pfam" id="PF13004">
    <property type="entry name" value="BACON"/>
    <property type="match status" value="2"/>
</dbReference>
<dbReference type="Proteomes" id="UP000184436">
    <property type="component" value="Unassembled WGS sequence"/>
</dbReference>
<feature type="domain" description="BACON" evidence="2">
    <location>
        <begin position="80"/>
        <end position="127"/>
    </location>
</feature>
<dbReference type="OrthoDB" id="1043397at2"/>
<dbReference type="AlphaFoldDB" id="A0A1M4UD83"/>
<dbReference type="Gene3D" id="2.60.40.10">
    <property type="entry name" value="Immunoglobulins"/>
    <property type="match status" value="2"/>
</dbReference>
<gene>
    <name evidence="3" type="ORF">SAMN05444349_103102</name>
</gene>
<evidence type="ECO:0000313" key="4">
    <source>
        <dbReference type="Proteomes" id="UP000184436"/>
    </source>
</evidence>
<protein>
    <submittedName>
        <fullName evidence="3">Putative binding domain-containing protein, N-terminal</fullName>
    </submittedName>
</protein>
<keyword evidence="1" id="KW-0732">Signal</keyword>